<comment type="caution">
    <text evidence="1">The sequence shown here is derived from an EMBL/GenBank/DDBJ whole genome shotgun (WGS) entry which is preliminary data.</text>
</comment>
<dbReference type="EMBL" id="CAJVPD010000188">
    <property type="protein sequence ID" value="CAG8363132.1"/>
    <property type="molecule type" value="Genomic_DNA"/>
</dbReference>
<dbReference type="OrthoDB" id="16262at2759"/>
<sequence>MGGFAAMAVPVRGKAMLVNGYLYKPPIPSCFRSSNTFTSKYISTSVHTFSTCLSRSILVAFLISVDQTFLQTSTTLHQSLLNSPFKMMFTKTLGLAALFSTIASALPQDMMVRRAGMVRRDGGGVKITNNLQQDVYAWSVAGDVGPMQTIKSGGGIYSEAWRTNSNGGGISIKLALDEQQHDVLQFEYTQAGDTIFWDLSCINMDSGNKFTDKGFAVQPSEENSSCPKAICEAGDKACSAAYLQPTDDHATHGCPISTALDLSIGA</sequence>
<name>A0A9W4NFG0_9EURO</name>
<dbReference type="PANTHER" id="PTHR36195">
    <property type="entry name" value="DOMAIN PROTEIN, PUTATIVE (AFU_ORTHOLOGUE AFUA_5G01990)-RELATED-RELATED"/>
    <property type="match status" value="1"/>
</dbReference>
<accession>A0A9W4NFG0</accession>
<dbReference type="AlphaFoldDB" id="A0A9W4NFG0"/>
<protein>
    <submittedName>
        <fullName evidence="1">Uncharacterized protein</fullName>
    </submittedName>
</protein>
<gene>
    <name evidence="1" type="ORF">PSALAMII_LOCUS3833</name>
</gene>
<dbReference type="Pfam" id="PF04681">
    <property type="entry name" value="Bys1"/>
    <property type="match status" value="1"/>
</dbReference>
<reference evidence="1" key="1">
    <citation type="submission" date="2021-07" db="EMBL/GenBank/DDBJ databases">
        <authorList>
            <person name="Branca A.L. A."/>
        </authorList>
    </citation>
    <scope>NUCLEOTIDE SEQUENCE</scope>
</reference>
<evidence type="ECO:0000313" key="2">
    <source>
        <dbReference type="Proteomes" id="UP001152592"/>
    </source>
</evidence>
<evidence type="ECO:0000313" key="1">
    <source>
        <dbReference type="EMBL" id="CAG8363132.1"/>
    </source>
</evidence>
<proteinExistence type="predicted"/>
<organism evidence="1 2">
    <name type="scientific">Penicillium salamii</name>
    <dbReference type="NCBI Taxonomy" id="1612424"/>
    <lineage>
        <taxon>Eukaryota</taxon>
        <taxon>Fungi</taxon>
        <taxon>Dikarya</taxon>
        <taxon>Ascomycota</taxon>
        <taxon>Pezizomycotina</taxon>
        <taxon>Eurotiomycetes</taxon>
        <taxon>Eurotiomycetidae</taxon>
        <taxon>Eurotiales</taxon>
        <taxon>Aspergillaceae</taxon>
        <taxon>Penicillium</taxon>
    </lineage>
</organism>
<dbReference type="PANTHER" id="PTHR36195:SF7">
    <property type="entry name" value="SECRETED THAUMATIN-LIKE PROTEIN CETA"/>
    <property type="match status" value="1"/>
</dbReference>
<dbReference type="InterPro" id="IPR006771">
    <property type="entry name" value="CetA-like"/>
</dbReference>
<dbReference type="Proteomes" id="UP001152592">
    <property type="component" value="Unassembled WGS sequence"/>
</dbReference>